<sequence length="198" mass="22673">IHLTEAFENWLFGLMSNAEGTIPIVPTGWLRIEDFHSVLDFRPLELIKITLNLLPLLRKAKGRGVNLINTKPLMAFVGGGYRLSKWGTEAFSDTLQIEVQHFGVKVSIIKHDFLNARVLNSDIMLYVNYFRFIFFVADIKAQRSIVNRLCDTDISKVIKSGWDAKFFRLFVSYAPSCLSDMQLCMTFPAPATIYCLWK</sequence>
<comment type="similarity">
    <text evidence="1">Belongs to the short-chain dehydrogenases/reductases (SDR) family.</text>
</comment>
<evidence type="ECO:0000313" key="3">
    <source>
        <dbReference type="Proteomes" id="UP000472269"/>
    </source>
</evidence>
<dbReference type="GO" id="GO:0008202">
    <property type="term" value="P:steroid metabolic process"/>
    <property type="evidence" value="ECO:0007669"/>
    <property type="project" value="TreeGrafter"/>
</dbReference>
<organism evidence="2 3">
    <name type="scientific">Athene cunicularia</name>
    <name type="common">Burrowing owl</name>
    <name type="synonym">Speotyto cunicularia</name>
    <dbReference type="NCBI Taxonomy" id="194338"/>
    <lineage>
        <taxon>Eukaryota</taxon>
        <taxon>Metazoa</taxon>
        <taxon>Chordata</taxon>
        <taxon>Craniata</taxon>
        <taxon>Vertebrata</taxon>
        <taxon>Euteleostomi</taxon>
        <taxon>Archelosauria</taxon>
        <taxon>Archosauria</taxon>
        <taxon>Dinosauria</taxon>
        <taxon>Saurischia</taxon>
        <taxon>Theropoda</taxon>
        <taxon>Coelurosauria</taxon>
        <taxon>Aves</taxon>
        <taxon>Neognathae</taxon>
        <taxon>Neoaves</taxon>
        <taxon>Telluraves</taxon>
        <taxon>Strigiformes</taxon>
        <taxon>Strigidae</taxon>
        <taxon>Athene</taxon>
    </lineage>
</organism>
<dbReference type="PANTHER" id="PTHR43313:SF47">
    <property type="entry name" value="RETINOL DEHYDROGENASE 7"/>
    <property type="match status" value="1"/>
</dbReference>
<reference evidence="2" key="1">
    <citation type="submission" date="2025-08" db="UniProtKB">
        <authorList>
            <consortium name="Ensembl"/>
        </authorList>
    </citation>
    <scope>IDENTIFICATION</scope>
</reference>
<dbReference type="OMA" id="TEAFENW"/>
<dbReference type="GO" id="GO:0016491">
    <property type="term" value="F:oxidoreductase activity"/>
    <property type="evidence" value="ECO:0007669"/>
    <property type="project" value="TreeGrafter"/>
</dbReference>
<evidence type="ECO:0000256" key="1">
    <source>
        <dbReference type="ARBA" id="ARBA00006484"/>
    </source>
</evidence>
<accession>A0A663MKD4</accession>
<keyword evidence="3" id="KW-1185">Reference proteome</keyword>
<dbReference type="Gene3D" id="3.40.50.720">
    <property type="entry name" value="NAD(P)-binding Rossmann-like Domain"/>
    <property type="match status" value="1"/>
</dbReference>
<dbReference type="Proteomes" id="UP000472269">
    <property type="component" value="Unplaced"/>
</dbReference>
<name>A0A663MKD4_ATHCN</name>
<dbReference type="InterPro" id="IPR036291">
    <property type="entry name" value="NAD(P)-bd_dom_sf"/>
</dbReference>
<dbReference type="PANTHER" id="PTHR43313">
    <property type="entry name" value="SHORT-CHAIN DEHYDROGENASE/REDUCTASE FAMILY 9C"/>
    <property type="match status" value="1"/>
</dbReference>
<proteinExistence type="inferred from homology"/>
<dbReference type="Ensembl" id="ENSACUT00000012538.1">
    <property type="protein sequence ID" value="ENSACUP00000011748.1"/>
    <property type="gene ID" value="ENSACUG00000007920.1"/>
</dbReference>
<protein>
    <submittedName>
        <fullName evidence="2">Uncharacterized protein</fullName>
    </submittedName>
</protein>
<dbReference type="AlphaFoldDB" id="A0A663MKD4"/>
<evidence type="ECO:0000313" key="2">
    <source>
        <dbReference type="Ensembl" id="ENSACUP00000011748.1"/>
    </source>
</evidence>
<dbReference type="SUPFAM" id="SSF51735">
    <property type="entry name" value="NAD(P)-binding Rossmann-fold domains"/>
    <property type="match status" value="1"/>
</dbReference>
<reference evidence="2" key="2">
    <citation type="submission" date="2025-09" db="UniProtKB">
        <authorList>
            <consortium name="Ensembl"/>
        </authorList>
    </citation>
    <scope>IDENTIFICATION</scope>
</reference>